<gene>
    <name evidence="4" type="ORF">MAN_01215</name>
</gene>
<feature type="region of interest" description="Disordered" evidence="2">
    <location>
        <begin position="207"/>
        <end position="353"/>
    </location>
</feature>
<feature type="compositionally biased region" description="Polar residues" evidence="2">
    <location>
        <begin position="508"/>
        <end position="517"/>
    </location>
</feature>
<feature type="compositionally biased region" description="Polar residues" evidence="2">
    <location>
        <begin position="288"/>
        <end position="300"/>
    </location>
</feature>
<protein>
    <submittedName>
        <fullName evidence="4">PIF1 helicase-like protein</fullName>
    </submittedName>
</protein>
<dbReference type="InterPro" id="IPR029191">
    <property type="entry name" value="Uds1"/>
</dbReference>
<feature type="compositionally biased region" description="Basic and acidic residues" evidence="2">
    <location>
        <begin position="134"/>
        <end position="152"/>
    </location>
</feature>
<reference evidence="4 5" key="1">
    <citation type="journal article" date="2014" name="Proc. Natl. Acad. Sci. U.S.A.">
        <title>Trajectory and genomic determinants of fungal-pathogen speciation and host adaptation.</title>
        <authorList>
            <person name="Hu X."/>
            <person name="Xiao G."/>
            <person name="Zheng P."/>
            <person name="Shang Y."/>
            <person name="Su Y."/>
            <person name="Zhang X."/>
            <person name="Liu X."/>
            <person name="Zhan S."/>
            <person name="St Leger R.J."/>
            <person name="Wang C."/>
        </authorList>
    </citation>
    <scope>NUCLEOTIDE SEQUENCE [LARGE SCALE GENOMIC DNA]</scope>
    <source>
        <strain evidence="4 5">ARSEF 549</strain>
    </source>
</reference>
<dbReference type="OrthoDB" id="5429395at2759"/>
<evidence type="ECO:0000313" key="5">
    <source>
        <dbReference type="Proteomes" id="UP000031186"/>
    </source>
</evidence>
<feature type="compositionally biased region" description="Polar residues" evidence="2">
    <location>
        <begin position="676"/>
        <end position="685"/>
    </location>
</feature>
<dbReference type="VEuPathDB" id="FungiDB:MAN_01215"/>
<feature type="non-terminal residue" evidence="4">
    <location>
        <position position="1"/>
    </location>
</feature>
<evidence type="ECO:0000256" key="2">
    <source>
        <dbReference type="SAM" id="MobiDB-lite"/>
    </source>
</evidence>
<name>A0A0B4G111_METAF</name>
<dbReference type="AlphaFoldDB" id="A0A0B4G111"/>
<organism evidence="4 5">
    <name type="scientific">Metarhizium anisopliae (strain ARSEF 549)</name>
    <dbReference type="NCBI Taxonomy" id="3151832"/>
    <lineage>
        <taxon>Eukaryota</taxon>
        <taxon>Fungi</taxon>
        <taxon>Dikarya</taxon>
        <taxon>Ascomycota</taxon>
        <taxon>Pezizomycotina</taxon>
        <taxon>Sordariomycetes</taxon>
        <taxon>Hypocreomycetidae</taxon>
        <taxon>Hypocreales</taxon>
        <taxon>Clavicipitaceae</taxon>
        <taxon>Metarhizium</taxon>
    </lineage>
</organism>
<accession>A0A0B4G111</accession>
<dbReference type="HOGENOM" id="CLU_013725_0_0_1"/>
<feature type="coiled-coil region" evidence="1">
    <location>
        <begin position="462"/>
        <end position="496"/>
    </location>
</feature>
<dbReference type="Pfam" id="PF15456">
    <property type="entry name" value="Uds1"/>
    <property type="match status" value="1"/>
</dbReference>
<feature type="compositionally biased region" description="Low complexity" evidence="2">
    <location>
        <begin position="216"/>
        <end position="227"/>
    </location>
</feature>
<evidence type="ECO:0000313" key="4">
    <source>
        <dbReference type="EMBL" id="KID71616.1"/>
    </source>
</evidence>
<evidence type="ECO:0000256" key="1">
    <source>
        <dbReference type="SAM" id="Coils"/>
    </source>
</evidence>
<dbReference type="Proteomes" id="UP000031186">
    <property type="component" value="Unassembled WGS sequence"/>
</dbReference>
<evidence type="ECO:0000259" key="3">
    <source>
        <dbReference type="Pfam" id="PF15456"/>
    </source>
</evidence>
<feature type="region of interest" description="Disordered" evidence="2">
    <location>
        <begin position="508"/>
        <end position="552"/>
    </location>
</feature>
<feature type="compositionally biased region" description="Polar residues" evidence="2">
    <location>
        <begin position="242"/>
        <end position="267"/>
    </location>
</feature>
<sequence length="709" mass="77147">MAHIATCIANIEPGSVPKSPSPTLPILSTTPPTSSIDKSFAWRMLPTEQRKYQLFPKDKPIANLNISKSLDPEAAFAVAMSDRNDKGSAGSVLRLRVNQYNPLRRRKVSVPELEPMTTVQEIAMDSPTIPGRPPLHERSSSAPEDARDERQRVPMRSQDTSLPVDVTKVVNGTLPQPALQTPLSQSLPHRLAPLLIPKAELPAPLLQSKVSSNNLRSDSTPPSSSRSARLDYSPLGRPRITPSISTPDLSQPKSASSDCSSATTLPTPISAPIMESHRASPKPWDGSSIFSSQSDRSVSGQDGPKKSHIHQHRRGASESSTTGMMDRGRPRKRAEVRNTNGPSLKSNDSKKTLSCERRAFEELPKGWKPSDAAHKLSFNDVVALQKQALDQAERFEVLRVEDVDALSKELRSLDERTDYLRRTYTSLRAGRRNLHSRICQYLRSPRVAKFSHESMLKQEEALAELDASIDDWVTKLERAENRRTRVRQKLLEHVAAAALLPVAKSTPGLSESVQSVKSPGGPRELSTPPRSPSKTSFASRTDSASPSPQRVVAQVPSTIIEQPVVDDAAKNVCDISRAGSTVTLKRSDVQSIRIYAGDDVYALLADVENEISKMGVATPESTVSLDIQSQRQRSREQLIGRVDYPSPPHPAGVASATAAILAPNAADINNRDGKNATPSPTSSQAKDGATEGEILLTAAVFKPESAAKH</sequence>
<feature type="compositionally biased region" description="Polar residues" evidence="2">
    <location>
        <begin position="532"/>
        <end position="548"/>
    </location>
</feature>
<comment type="caution">
    <text evidence="4">The sequence shown here is derived from an EMBL/GenBank/DDBJ whole genome shotgun (WGS) entry which is preliminary data.</text>
</comment>
<feature type="region of interest" description="Disordered" evidence="2">
    <location>
        <begin position="123"/>
        <end position="164"/>
    </location>
</feature>
<keyword evidence="5" id="KW-1185">Reference proteome</keyword>
<keyword evidence="1" id="KW-0175">Coiled coil</keyword>
<proteinExistence type="predicted"/>
<feature type="domain" description="Up-regulated during septation protein 1" evidence="3">
    <location>
        <begin position="383"/>
        <end position="498"/>
    </location>
</feature>
<feature type="compositionally biased region" description="Polar residues" evidence="2">
    <location>
        <begin position="337"/>
        <end position="346"/>
    </location>
</feature>
<dbReference type="EMBL" id="AZNF01000001">
    <property type="protein sequence ID" value="KID71616.1"/>
    <property type="molecule type" value="Genomic_DNA"/>
</dbReference>
<feature type="region of interest" description="Disordered" evidence="2">
    <location>
        <begin position="664"/>
        <end position="690"/>
    </location>
</feature>